<dbReference type="Proteomes" id="UP001558652">
    <property type="component" value="Unassembled WGS sequence"/>
</dbReference>
<protein>
    <recommendedName>
        <fullName evidence="2">Bridge-like lipid transfer protein family member 1 C-terminal domain-containing protein</fullName>
    </recommendedName>
</protein>
<organism evidence="3 4">
    <name type="scientific">Ranatra chinensis</name>
    <dbReference type="NCBI Taxonomy" id="642074"/>
    <lineage>
        <taxon>Eukaryota</taxon>
        <taxon>Metazoa</taxon>
        <taxon>Ecdysozoa</taxon>
        <taxon>Arthropoda</taxon>
        <taxon>Hexapoda</taxon>
        <taxon>Insecta</taxon>
        <taxon>Pterygota</taxon>
        <taxon>Neoptera</taxon>
        <taxon>Paraneoptera</taxon>
        <taxon>Hemiptera</taxon>
        <taxon>Heteroptera</taxon>
        <taxon>Panheteroptera</taxon>
        <taxon>Nepomorpha</taxon>
        <taxon>Nepidae</taxon>
        <taxon>Ranatrinae</taxon>
        <taxon>Ranatra</taxon>
    </lineage>
</organism>
<feature type="compositionally biased region" description="Polar residues" evidence="1">
    <location>
        <begin position="621"/>
        <end position="643"/>
    </location>
</feature>
<dbReference type="PANTHER" id="PTHR31640:SF1">
    <property type="entry name" value="BRIDGE-LIKE LIPID TRANSFER PROTEIN FAMILY MEMBER 1"/>
    <property type="match status" value="1"/>
</dbReference>
<feature type="domain" description="Bridge-like lipid transfer protein family member 1 C-terminal" evidence="2">
    <location>
        <begin position="826"/>
        <end position="869"/>
    </location>
</feature>
<evidence type="ECO:0000313" key="3">
    <source>
        <dbReference type="EMBL" id="KAL1138267.1"/>
    </source>
</evidence>
<dbReference type="AlphaFoldDB" id="A0ABD0Z1E8"/>
<feature type="compositionally biased region" description="Basic residues" evidence="1">
    <location>
        <begin position="565"/>
        <end position="577"/>
    </location>
</feature>
<gene>
    <name evidence="3" type="ORF">AAG570_009956</name>
</gene>
<evidence type="ECO:0000313" key="4">
    <source>
        <dbReference type="Proteomes" id="UP001558652"/>
    </source>
</evidence>
<proteinExistence type="predicted"/>
<evidence type="ECO:0000259" key="2">
    <source>
        <dbReference type="Pfam" id="PF25040"/>
    </source>
</evidence>
<feature type="region of interest" description="Disordered" evidence="1">
    <location>
        <begin position="565"/>
        <end position="652"/>
    </location>
</feature>
<keyword evidence="4" id="KW-1185">Reference proteome</keyword>
<feature type="domain" description="Bridge-like lipid transfer protein family member 1 C-terminal" evidence="2">
    <location>
        <begin position="953"/>
        <end position="995"/>
    </location>
</feature>
<sequence>MEQVTSTGVTASKIKFIIDLPRHSLSFSTKVTEANLPSEASIELPKVHVSAEYVQDSNTSVEGQFGDGVVLRQGNYLSAVADIGVFEHSLTTDLLNHLVFVQKVFMKEVNEVVQKVYGGEKPVPLWEDDSDHPNSNIKRILFSLVIRLKRIQLTAVTPTNCAVRLETGGVDLQLSNRVQNVSGQAKPSTSMKLFAKASVDVNLSLGQLIKNALFEEAEPEFQQYAFFKTRIVVLITLRRPLIYIQPLGVDKAILVWLNYKNAYEYWNEQRSSLNKEVLTATQQVFEKMPFDKLTGPPFLGTLFLQLTVEDMGICVPLNPLPPPTWGRQVYTEDSCSAVVVTLESTSISACSWGSLVSKARFVGLCLRFADDFETSLDDWKPEPSEPAMNLCVVSEGTYEICSRTVAAQKIDSDNAKWFLNVQWAMQGVDIHLDVNVGKQLSALGHTLTMLTGYQEDDVPNPSYDSDDADVVDNPDNSQESLLMRRPRVPTFDSLPAFAFDPSLDSKKRAKLIEKEMNEQAKIINDLRSLGASQSTIEQEMKRLKELEHLIFKDFRRDMIQRWRKSSVRTSSNKKKMMSSKSTTFRSRSFIVPSPTPENHLEMDSPDNDGSSFSSSPPTALFSRTRTATSPRVTFSDSHNFTRQSSLPSASSELSLPIEGDFMVWQSDRHSTDNLPPHSEYTNHSTLLLGDVEGSTSGSSPSTAPAFQKPTEPNIDFELDVKVLINRGKCVLHIKDQTKEDELKMLSRMKKERSCSGGMFEFPPSSPGLSRRSQRQHSSTPAARLRHAQSAPLHTDVTIFHIPGLDVKVHYESKTLADILRLETLPGQRRSGTKKASLFAWMTLQSIPEETIISPHILDFLEQTLEPIPTQEKSPSFQTGGPNTVQYYYYASFPVDVIVYFHMQPSTFRSSLPGAMGGLSVTSCLSDFSLYIFHPYGGKKSGMKEAQWSPLSDTIVDIGSASFKYDMRRLTEILAFPKAWYRRTIMRRLFLGDLSTRTTYSDGDESDIGVRSVD</sequence>
<feature type="domain" description="Bridge-like lipid transfer protein family member 1 C-terminal" evidence="2">
    <location>
        <begin position="72"/>
        <end position="636"/>
    </location>
</feature>
<dbReference type="Pfam" id="PF25040">
    <property type="entry name" value="BLTP1_C"/>
    <property type="match status" value="3"/>
</dbReference>
<dbReference type="PANTHER" id="PTHR31640">
    <property type="entry name" value="TRANSMEMBRANE PROTEIN KIAA1109"/>
    <property type="match status" value="1"/>
</dbReference>
<accession>A0ABD0Z1E8</accession>
<dbReference type="EMBL" id="JBFDAA010000004">
    <property type="protein sequence ID" value="KAL1138267.1"/>
    <property type="molecule type" value="Genomic_DNA"/>
</dbReference>
<feature type="compositionally biased region" description="Low complexity" evidence="1">
    <location>
        <begin position="578"/>
        <end position="589"/>
    </location>
</feature>
<evidence type="ECO:0000256" key="1">
    <source>
        <dbReference type="SAM" id="MobiDB-lite"/>
    </source>
</evidence>
<dbReference type="InterPro" id="IPR056742">
    <property type="entry name" value="BLTP1_C"/>
</dbReference>
<name>A0ABD0Z1E8_9HEMI</name>
<feature type="compositionally biased region" description="Acidic residues" evidence="1">
    <location>
        <begin position="455"/>
        <end position="472"/>
    </location>
</feature>
<comment type="caution">
    <text evidence="3">The sequence shown here is derived from an EMBL/GenBank/DDBJ whole genome shotgun (WGS) entry which is preliminary data.</text>
</comment>
<dbReference type="InterPro" id="IPR033616">
    <property type="entry name" value="BLTP1"/>
</dbReference>
<feature type="region of interest" description="Disordered" evidence="1">
    <location>
        <begin position="753"/>
        <end position="787"/>
    </location>
</feature>
<feature type="compositionally biased region" description="Low complexity" evidence="1">
    <location>
        <begin position="607"/>
        <end position="617"/>
    </location>
</feature>
<feature type="region of interest" description="Disordered" evidence="1">
    <location>
        <begin position="455"/>
        <end position="478"/>
    </location>
</feature>
<reference evidence="3 4" key="1">
    <citation type="submission" date="2024-07" db="EMBL/GenBank/DDBJ databases">
        <title>Chromosome-level genome assembly of the water stick insect Ranatra chinensis (Heteroptera: Nepidae).</title>
        <authorList>
            <person name="Liu X."/>
        </authorList>
    </citation>
    <scope>NUCLEOTIDE SEQUENCE [LARGE SCALE GENOMIC DNA]</scope>
    <source>
        <strain evidence="3">Cailab_2021Rc</strain>
        <tissue evidence="3">Muscle</tissue>
    </source>
</reference>